<reference evidence="2" key="1">
    <citation type="submission" date="2013-02" db="EMBL/GenBank/DDBJ databases">
        <title>A Phage-Like Chromosomal Island (SanCI) from a Daptomycin-Resistant Strain of Streptococcus anginosus that integrates into DNA mismatch repair gene mutL.</title>
        <authorList>
            <person name="Nguyen S.V."/>
            <person name="Tu T."/>
            <person name="Hendrickson C.G."/>
            <person name="McShan W.M."/>
        </authorList>
    </citation>
    <scope>NUCLEOTIDE SEQUENCE</scope>
    <source>
        <strain evidence="2">J4206</strain>
    </source>
</reference>
<dbReference type="AlphaFoldDB" id="R4S1D9"/>
<sequence>MLKNRIKQKGLTNRPSRKPFHTNTKTIQQASRKGFSKDL</sequence>
<dbReference type="EMBL" id="KC617870">
    <property type="protein sequence ID" value="AGL95805.1"/>
    <property type="molecule type" value="Genomic_DNA"/>
</dbReference>
<protein>
    <submittedName>
        <fullName evidence="2">Uncharacterized protein</fullName>
    </submittedName>
</protein>
<accession>R4S1D9</accession>
<evidence type="ECO:0000313" key="2">
    <source>
        <dbReference type="EMBL" id="AGL95805.1"/>
    </source>
</evidence>
<proteinExistence type="predicted"/>
<feature type="compositionally biased region" description="Polar residues" evidence="1">
    <location>
        <begin position="21"/>
        <end position="31"/>
    </location>
</feature>
<organism evidence="2">
    <name type="scientific">Streptococcus anginosus</name>
    <dbReference type="NCBI Taxonomy" id="1328"/>
    <lineage>
        <taxon>Bacteria</taxon>
        <taxon>Bacillati</taxon>
        <taxon>Bacillota</taxon>
        <taxon>Bacilli</taxon>
        <taxon>Lactobacillales</taxon>
        <taxon>Streptococcaceae</taxon>
        <taxon>Streptococcus</taxon>
        <taxon>Streptococcus anginosus group</taxon>
    </lineage>
</organism>
<evidence type="ECO:0000256" key="1">
    <source>
        <dbReference type="SAM" id="MobiDB-lite"/>
    </source>
</evidence>
<feature type="region of interest" description="Disordered" evidence="1">
    <location>
        <begin position="1"/>
        <end position="39"/>
    </location>
</feature>
<name>R4S1D9_STRAP</name>